<dbReference type="PANTHER" id="PTHR43578:SF3">
    <property type="entry name" value="NADH-QUINONE OXIDOREDUCTASE SUBUNIT F"/>
    <property type="match status" value="1"/>
</dbReference>
<evidence type="ECO:0000259" key="6">
    <source>
        <dbReference type="SMART" id="SM00928"/>
    </source>
</evidence>
<organism evidence="7 8">
    <name type="scientific">Candidatus Desulfacyla euxinica</name>
    <dbReference type="NCBI Taxonomy" id="2841693"/>
    <lineage>
        <taxon>Bacteria</taxon>
        <taxon>Deltaproteobacteria</taxon>
        <taxon>Candidatus Desulfacyla</taxon>
    </lineage>
</organism>
<comment type="caution">
    <text evidence="7">The sequence shown here is derived from an EMBL/GenBank/DDBJ whole genome shotgun (WGS) entry which is preliminary data.</text>
</comment>
<dbReference type="FunFam" id="1.20.1440.230:FF:000002">
    <property type="entry name" value="NADH-quinone oxidoreductase subunit F"/>
    <property type="match status" value="1"/>
</dbReference>
<evidence type="ECO:0000256" key="1">
    <source>
        <dbReference type="ARBA" id="ARBA00007523"/>
    </source>
</evidence>
<dbReference type="InterPro" id="IPR019575">
    <property type="entry name" value="Nuop51_4Fe4S-bd"/>
</dbReference>
<reference evidence="7 8" key="1">
    <citation type="submission" date="2020-08" db="EMBL/GenBank/DDBJ databases">
        <title>Bridging the membrane lipid divide: bacteria of the FCB group superphylum have the potential to synthesize archaeal ether lipids.</title>
        <authorList>
            <person name="Villanueva L."/>
            <person name="Von Meijenfeldt F.A.B."/>
            <person name="Westbye A.B."/>
            <person name="Yadav S."/>
            <person name="Hopmans E.C."/>
            <person name="Dutilh B.E."/>
            <person name="Sinninghe Damste J.S."/>
        </authorList>
    </citation>
    <scope>NUCLEOTIDE SEQUENCE [LARGE SCALE GENOMIC DNA]</scope>
    <source>
        <strain evidence="7">NIOZ-UU27</strain>
    </source>
</reference>
<proteinExistence type="inferred from homology"/>
<dbReference type="AlphaFoldDB" id="A0A8J6N1A5"/>
<dbReference type="Gene3D" id="1.20.1440.230">
    <property type="entry name" value="NADH-ubiquinone oxidoreductase 51kDa subunit, iron-sulphur binding domain"/>
    <property type="match status" value="1"/>
</dbReference>
<dbReference type="SUPFAM" id="SSF142019">
    <property type="entry name" value="Nqo1 FMN-binding domain-like"/>
    <property type="match status" value="1"/>
</dbReference>
<dbReference type="PROSITE" id="PS00645">
    <property type="entry name" value="COMPLEX1_51K_2"/>
    <property type="match status" value="1"/>
</dbReference>
<dbReference type="FunFam" id="3.40.50.11540:FF:000001">
    <property type="entry name" value="NADH dehydrogenase [ubiquinone] flavoprotein 1, mitochondrial"/>
    <property type="match status" value="1"/>
</dbReference>
<dbReference type="EMBL" id="JACNJD010000339">
    <property type="protein sequence ID" value="MBC8179042.1"/>
    <property type="molecule type" value="Genomic_DNA"/>
</dbReference>
<dbReference type="GO" id="GO:0010181">
    <property type="term" value="F:FMN binding"/>
    <property type="evidence" value="ECO:0007669"/>
    <property type="project" value="InterPro"/>
</dbReference>
<name>A0A8J6N1A5_9DELT</name>
<keyword evidence="4" id="KW-0408">Iron</keyword>
<evidence type="ECO:0000256" key="2">
    <source>
        <dbReference type="ARBA" id="ARBA00022485"/>
    </source>
</evidence>
<evidence type="ECO:0000313" key="8">
    <source>
        <dbReference type="Proteomes" id="UP000650524"/>
    </source>
</evidence>
<evidence type="ECO:0000313" key="7">
    <source>
        <dbReference type="EMBL" id="MBC8179042.1"/>
    </source>
</evidence>
<dbReference type="Gene3D" id="3.10.20.600">
    <property type="match status" value="1"/>
</dbReference>
<comment type="similarity">
    <text evidence="1">Belongs to the complex I 51 kDa subunit family.</text>
</comment>
<dbReference type="InterPro" id="IPR001949">
    <property type="entry name" value="NADH-UbQ_OxRdtase_51kDa_CS"/>
</dbReference>
<protein>
    <submittedName>
        <fullName evidence="7">NAD(P)H-dependent oxidoreductase subunit E</fullName>
    </submittedName>
</protein>
<dbReference type="InterPro" id="IPR011538">
    <property type="entry name" value="Nuo51_FMN-bd"/>
</dbReference>
<dbReference type="GO" id="GO:0051539">
    <property type="term" value="F:4 iron, 4 sulfur cluster binding"/>
    <property type="evidence" value="ECO:0007669"/>
    <property type="project" value="UniProtKB-KW"/>
</dbReference>
<evidence type="ECO:0000256" key="5">
    <source>
        <dbReference type="ARBA" id="ARBA00023014"/>
    </source>
</evidence>
<keyword evidence="5" id="KW-0411">Iron-sulfur</keyword>
<dbReference type="Pfam" id="PF01257">
    <property type="entry name" value="2Fe-2S_thioredx"/>
    <property type="match status" value="1"/>
</dbReference>
<dbReference type="InterPro" id="IPR036249">
    <property type="entry name" value="Thioredoxin-like_sf"/>
</dbReference>
<dbReference type="Gene3D" id="3.40.30.10">
    <property type="entry name" value="Glutaredoxin"/>
    <property type="match status" value="1"/>
</dbReference>
<dbReference type="SUPFAM" id="SSF140490">
    <property type="entry name" value="Nqo1C-terminal domain-like"/>
    <property type="match status" value="1"/>
</dbReference>
<dbReference type="Gene3D" id="3.40.50.11540">
    <property type="entry name" value="NADH-ubiquinone oxidoreductase 51kDa subunit"/>
    <property type="match status" value="1"/>
</dbReference>
<dbReference type="SUPFAM" id="SSF142984">
    <property type="entry name" value="Nqo1 middle domain-like"/>
    <property type="match status" value="1"/>
</dbReference>
<evidence type="ECO:0000256" key="3">
    <source>
        <dbReference type="ARBA" id="ARBA00022723"/>
    </source>
</evidence>
<dbReference type="InterPro" id="IPR037207">
    <property type="entry name" value="Nuop51_4Fe4S-bd_sf"/>
</dbReference>
<gene>
    <name evidence="7" type="ORF">H8E19_16685</name>
</gene>
<dbReference type="SUPFAM" id="SSF52833">
    <property type="entry name" value="Thioredoxin-like"/>
    <property type="match status" value="1"/>
</dbReference>
<dbReference type="SMART" id="SM00928">
    <property type="entry name" value="NADH_4Fe-4S"/>
    <property type="match status" value="1"/>
</dbReference>
<dbReference type="Pfam" id="PF01512">
    <property type="entry name" value="Complex1_51K"/>
    <property type="match status" value="1"/>
</dbReference>
<sequence length="680" mass="74704">MPQSQRVLRVKKIKSSSDLETLRQTILNKGDHKRQVVRICCTTGCRAGGALKIVEDINKELTERNLEDKIKIKKTGCRGFCENGPVMVIEPDDIFYNKVKPKDVPGIVSETLVNGTPLKRLLYIDPETRKRVKSEKDIPFFGKQVRNVFAKLGKIDPTQIDDYIAEGGYTALCKALTTMTPVEVIETIEASGLRGRGGGGFPTGKKWRSCREAPGIVKYVIANGDEGDPGAFMDRSMMEGDPHSIIEGMIIGAYAIGADRGFIYVRDEYPIAVEHLTTAIEQVHSYGLLGEDILGMGLDFTIEINRGAGAFVCGESTALMNSLEGKVGEPRAKYIHTVESGLWDSPSNLNNVETWANVPLIINRGAEWYADTGTDTSKGTKIFSLVGKVSNTGLVEVPMGITLREIIFDVGGGIRNNRQFKAVQTGGPSGGCIPANKIDMPVDYDTLKELGAMMGSGGMIVMDENTCMVDVAKYFINFLMYESCGKCVPCREGLKQMYEILSNICEGHGEEGDIELLEGLASFIIDASLCALGGSAPNPVLSTIRYFRDEYEAHISRKECPAGVCRNPRIIRALEFGCEAPLKFYEHCILCPQFSEGCLDLAMSTEILEGKKKLVYSSKLDSEDSINANVFKCTTALSYFEKSRQLCGREGRCREEGFLIDLLAGSKQLIYSNTALLKKR</sequence>
<dbReference type="InterPro" id="IPR037225">
    <property type="entry name" value="Nuo51_FMN-bd_sf"/>
</dbReference>
<keyword evidence="3" id="KW-0479">Metal-binding</keyword>
<dbReference type="GO" id="GO:0008137">
    <property type="term" value="F:NADH dehydrogenase (ubiquinone) activity"/>
    <property type="evidence" value="ECO:0007669"/>
    <property type="project" value="InterPro"/>
</dbReference>
<dbReference type="Pfam" id="PF10589">
    <property type="entry name" value="NADH_4Fe-4S"/>
    <property type="match status" value="1"/>
</dbReference>
<dbReference type="GO" id="GO:0046872">
    <property type="term" value="F:metal ion binding"/>
    <property type="evidence" value="ECO:0007669"/>
    <property type="project" value="UniProtKB-KW"/>
</dbReference>
<dbReference type="CDD" id="cd02980">
    <property type="entry name" value="TRX_Fd_family"/>
    <property type="match status" value="1"/>
</dbReference>
<dbReference type="Proteomes" id="UP000650524">
    <property type="component" value="Unassembled WGS sequence"/>
</dbReference>
<feature type="domain" description="NADH-ubiquinone oxidoreductase 51kDa subunit iron-sulphur binding" evidence="6">
    <location>
        <begin position="469"/>
        <end position="514"/>
    </location>
</feature>
<evidence type="ECO:0000256" key="4">
    <source>
        <dbReference type="ARBA" id="ARBA00023004"/>
    </source>
</evidence>
<keyword evidence="2" id="KW-0004">4Fe-4S</keyword>
<accession>A0A8J6N1A5</accession>
<dbReference type="PANTHER" id="PTHR43578">
    <property type="entry name" value="NADH-QUINONE OXIDOREDUCTASE SUBUNIT F"/>
    <property type="match status" value="1"/>
</dbReference>
<dbReference type="Gene3D" id="6.10.250.1450">
    <property type="match status" value="1"/>
</dbReference>